<feature type="region of interest" description="Disordered" evidence="1">
    <location>
        <begin position="104"/>
        <end position="134"/>
    </location>
</feature>
<dbReference type="AlphaFoldDB" id="A0AAD8S8T1"/>
<proteinExistence type="predicted"/>
<dbReference type="Proteomes" id="UP001231189">
    <property type="component" value="Unassembled WGS sequence"/>
</dbReference>
<dbReference type="EMBL" id="JAUUTY010000004">
    <property type="protein sequence ID" value="KAK1647334.1"/>
    <property type="molecule type" value="Genomic_DNA"/>
</dbReference>
<comment type="caution">
    <text evidence="2">The sequence shown here is derived from an EMBL/GenBank/DDBJ whole genome shotgun (WGS) entry which is preliminary data.</text>
</comment>
<evidence type="ECO:0000256" key="1">
    <source>
        <dbReference type="SAM" id="MobiDB-lite"/>
    </source>
</evidence>
<sequence length="192" mass="20119">MPDTGLDEMVHHTRQAVHAQTCPDAHAHARARMARATDPPGHVVARAAPLTSASSLCATSSATSPATRWTTPLARGNPVHDATVDVLRRGTASFGHALVLVSPSLSPQSGPADRTDVAHTRASTPGHQPPQSVPVNLITGAAAVLRRAPSIQATPGDATATRRFLVVDNVAAHPSDDRRSSDVLSDPYLRRP</sequence>
<protein>
    <submittedName>
        <fullName evidence="2">Uncharacterized protein</fullName>
    </submittedName>
</protein>
<organism evidence="2 3">
    <name type="scientific">Lolium multiflorum</name>
    <name type="common">Italian ryegrass</name>
    <name type="synonym">Lolium perenne subsp. multiflorum</name>
    <dbReference type="NCBI Taxonomy" id="4521"/>
    <lineage>
        <taxon>Eukaryota</taxon>
        <taxon>Viridiplantae</taxon>
        <taxon>Streptophyta</taxon>
        <taxon>Embryophyta</taxon>
        <taxon>Tracheophyta</taxon>
        <taxon>Spermatophyta</taxon>
        <taxon>Magnoliopsida</taxon>
        <taxon>Liliopsida</taxon>
        <taxon>Poales</taxon>
        <taxon>Poaceae</taxon>
        <taxon>BOP clade</taxon>
        <taxon>Pooideae</taxon>
        <taxon>Poodae</taxon>
        <taxon>Poeae</taxon>
        <taxon>Poeae Chloroplast Group 2 (Poeae type)</taxon>
        <taxon>Loliodinae</taxon>
        <taxon>Loliinae</taxon>
        <taxon>Lolium</taxon>
    </lineage>
</organism>
<evidence type="ECO:0000313" key="3">
    <source>
        <dbReference type="Proteomes" id="UP001231189"/>
    </source>
</evidence>
<feature type="region of interest" description="Disordered" evidence="1">
    <location>
        <begin position="169"/>
        <end position="192"/>
    </location>
</feature>
<gene>
    <name evidence="2" type="ORF">QYE76_065139</name>
</gene>
<reference evidence="2" key="1">
    <citation type="submission" date="2023-07" db="EMBL/GenBank/DDBJ databases">
        <title>A chromosome-level genome assembly of Lolium multiflorum.</title>
        <authorList>
            <person name="Chen Y."/>
            <person name="Copetti D."/>
            <person name="Kolliker R."/>
            <person name="Studer B."/>
        </authorList>
    </citation>
    <scope>NUCLEOTIDE SEQUENCE</scope>
    <source>
        <strain evidence="2">02402/16</strain>
        <tissue evidence="2">Leaf</tissue>
    </source>
</reference>
<evidence type="ECO:0000313" key="2">
    <source>
        <dbReference type="EMBL" id="KAK1647334.1"/>
    </source>
</evidence>
<keyword evidence="3" id="KW-1185">Reference proteome</keyword>
<name>A0AAD8S8T1_LOLMU</name>
<accession>A0AAD8S8T1</accession>